<reference evidence="5" key="1">
    <citation type="journal article" date="2019" name="Nat. Commun.">
        <title>Expansion of phycobilisome linker gene families in mesophilic red algae.</title>
        <authorList>
            <person name="Lee J."/>
            <person name="Kim D."/>
            <person name="Bhattacharya D."/>
            <person name="Yoon H.S."/>
        </authorList>
    </citation>
    <scope>NUCLEOTIDE SEQUENCE [LARGE SCALE GENOMIC DNA]</scope>
    <source>
        <strain evidence="5">CCMP 1328</strain>
    </source>
</reference>
<evidence type="ECO:0000256" key="2">
    <source>
        <dbReference type="ARBA" id="ARBA00023295"/>
    </source>
</evidence>
<evidence type="ECO:0000256" key="3">
    <source>
        <dbReference type="SAM" id="MobiDB-lite"/>
    </source>
</evidence>
<dbReference type="Proteomes" id="UP000324585">
    <property type="component" value="Unassembled WGS sequence"/>
</dbReference>
<proteinExistence type="predicted"/>
<dbReference type="PANTHER" id="PTHR43053:SF3">
    <property type="entry name" value="ALPHA-GALACTOSIDASE C-RELATED"/>
    <property type="match status" value="1"/>
</dbReference>
<comment type="caution">
    <text evidence="4">The sequence shown here is derived from an EMBL/GenBank/DDBJ whole genome shotgun (WGS) entry which is preliminary data.</text>
</comment>
<dbReference type="InterPro" id="IPR050985">
    <property type="entry name" value="Alpha-glycosidase_related"/>
</dbReference>
<feature type="compositionally biased region" description="Basic residues" evidence="3">
    <location>
        <begin position="28"/>
        <end position="39"/>
    </location>
</feature>
<dbReference type="OrthoDB" id="5795902at2759"/>
<feature type="region of interest" description="Disordered" evidence="3">
    <location>
        <begin position="1"/>
        <end position="45"/>
    </location>
</feature>
<evidence type="ECO:0000313" key="5">
    <source>
        <dbReference type="Proteomes" id="UP000324585"/>
    </source>
</evidence>
<gene>
    <name evidence="4" type="ORF">FVE85_1748</name>
</gene>
<organism evidence="4 5">
    <name type="scientific">Porphyridium purpureum</name>
    <name type="common">Red alga</name>
    <name type="synonym">Porphyridium cruentum</name>
    <dbReference type="NCBI Taxonomy" id="35688"/>
    <lineage>
        <taxon>Eukaryota</taxon>
        <taxon>Rhodophyta</taxon>
        <taxon>Bangiophyceae</taxon>
        <taxon>Porphyridiales</taxon>
        <taxon>Porphyridiaceae</taxon>
        <taxon>Porphyridium</taxon>
    </lineage>
</organism>
<dbReference type="GO" id="GO:0016052">
    <property type="term" value="P:carbohydrate catabolic process"/>
    <property type="evidence" value="ECO:0007669"/>
    <property type="project" value="InterPro"/>
</dbReference>
<dbReference type="AlphaFoldDB" id="A0A5J4YY90"/>
<evidence type="ECO:0000256" key="1">
    <source>
        <dbReference type="ARBA" id="ARBA00022801"/>
    </source>
</evidence>
<dbReference type="SUPFAM" id="SSF51445">
    <property type="entry name" value="(Trans)glycosidases"/>
    <property type="match status" value="1"/>
</dbReference>
<feature type="region of interest" description="Disordered" evidence="3">
    <location>
        <begin position="176"/>
        <end position="212"/>
    </location>
</feature>
<name>A0A5J4YY90_PORPP</name>
<dbReference type="Pfam" id="PF02065">
    <property type="entry name" value="Melibiase"/>
    <property type="match status" value="1"/>
</dbReference>
<dbReference type="InterPro" id="IPR002252">
    <property type="entry name" value="Glyco_hydro_36"/>
</dbReference>
<dbReference type="EMBL" id="VRMN01000003">
    <property type="protein sequence ID" value="KAA8495593.1"/>
    <property type="molecule type" value="Genomic_DNA"/>
</dbReference>
<dbReference type="GO" id="GO:0004557">
    <property type="term" value="F:alpha-galactosidase activity"/>
    <property type="evidence" value="ECO:0007669"/>
    <property type="project" value="InterPro"/>
</dbReference>
<dbReference type="InterPro" id="IPR017853">
    <property type="entry name" value="GH"/>
</dbReference>
<dbReference type="Gene3D" id="3.20.20.70">
    <property type="entry name" value="Aldolase class I"/>
    <property type="match status" value="1"/>
</dbReference>
<dbReference type="InterPro" id="IPR013785">
    <property type="entry name" value="Aldolase_TIM"/>
</dbReference>
<dbReference type="PANTHER" id="PTHR43053">
    <property type="entry name" value="GLYCOSIDASE FAMILY 31"/>
    <property type="match status" value="1"/>
</dbReference>
<feature type="compositionally biased region" description="Polar residues" evidence="3">
    <location>
        <begin position="182"/>
        <end position="204"/>
    </location>
</feature>
<dbReference type="CDD" id="cd14791">
    <property type="entry name" value="GH36"/>
    <property type="match status" value="1"/>
</dbReference>
<sequence length="1248" mass="139324">MEQTRTPLDWLNTHAVGPPSLSQSTGRHGARPRPRRQHRAGVEAPARSERVLFHTTIARRWPKSDARAFAFVGVLPRRPRAHPPFCVISRSHRELCFRSDWVSTRHARRITANRHGVVLHGSLADHFQHRPEHRVSASQEDIQPHKGTAETSLRRGAFQHRNPASATSIARRFREQKRKRLQGSSVARGTTRSLTGAKQTAYTQHESKQARERTVTIHLTGANRTMQRHIARVENDDAVLTLYLGPPGGKDGPERLCFRLESKHLDELSIDSHTAFGVLGECAGKPFHVVFGSEGGKLTVQPTSQAKIAKVGAMQCVRVTQVLPDQLLEVELEFALLAPDTLDDVRHGANARIASLGESASGFQAIEGTQGMLCWRAEVRNVVDRRVILKEITLLKGDMAVKNLEANGQPFRGSSLRRDNLDYGLMVGCSVIILILSGLLTNPDLPDFLNYSKSVFRGAILSVGMVFYGIQRRSEDYGTGLVFLLALCTIGLYDDTTFLVARAAMAVGGCMDYAYRRFYRTLERSATGPRSVLVNGWQSWSFCGSVLQGQRMPTPGLPDVFSFAFHEGAGRCFQSGPWEKRAKDETIFSEMFALVVDRNRNFGLVAGFLSQREQFGSIALDAEQKQIGVHCQCDEIILDPGSCVQTDWATLMLQPKLPRDPLAEYMQITAKFNDAPAFRASDVHTGWCSWYHYMYDISEQCIKDNLQTLLQKRREYPITLFQIDDGYEPKWGDWTIMKEPAFPDGERSLRRLSDAIRAQGIVPGIWMAPFSCDKGSQLEKTHNEWILRYKNGRVANSANCGKFFNGLDITKPAVLEHARKALVRAVNDWNFDYLKLDFLYSGILRAVRADKRITRAQAMQQGFQLIRDAVGPDTFVLGCGSPLGSAIGWVNGMRVSADTGPTWGPPFPLATTCQWNLPCARNMVRNTITRGAMHGRWWINDPDCILVRDTGTLFTQDEIIGIASVVAMSGAMCLLSDDLSLVSEARMALAKSFSPATGKGAIALDLMDKQMPEELLLEMDRSWPNPSALPPWLVLSLCNWSSRIASRTFALDRVVGDCGAKDIEEGDLIVHCFEFWNRSYKRLVGRKLQHAAKNEETRNGHFDLMLETTPIAVHSACIYSIRCEPMHARKAMYIGSDIHFTAGMEVTLFVQEEQSLRVKLFIGRDVEQGRIWLSLPGTDADSQLVVGGSAIVASIGVKPRPKSVQWVCDDVWIMYVTLEQGRETELNLTWSTRANVAVSSAEVVHSKP</sequence>
<keyword evidence="2" id="KW-0326">Glycosidase</keyword>
<keyword evidence="5" id="KW-1185">Reference proteome</keyword>
<evidence type="ECO:0000313" key="4">
    <source>
        <dbReference type="EMBL" id="KAA8495593.1"/>
    </source>
</evidence>
<keyword evidence="1" id="KW-0378">Hydrolase</keyword>
<protein>
    <submittedName>
        <fullName evidence="4">Alpha-galactosidase</fullName>
    </submittedName>
</protein>
<accession>A0A5J4YY90</accession>